<accession>A0A126QLD2</accession>
<sequence>MPIKWYTPCPMALEAAREEADRRYPDQTCEECASFQARVDMGWSHSDIVDLCWTTQQRNPTRGGEGCIFRPKARREFHHGKDG</sequence>
<dbReference type="Proteomes" id="UP000055611">
    <property type="component" value="Chromosome"/>
</dbReference>
<proteinExistence type="predicted"/>
<organism evidence="2 4">
    <name type="scientific">Pseudodesulfovibrio indicus</name>
    <dbReference type="NCBI Taxonomy" id="1716143"/>
    <lineage>
        <taxon>Bacteria</taxon>
        <taxon>Pseudomonadati</taxon>
        <taxon>Thermodesulfobacteriota</taxon>
        <taxon>Desulfovibrionia</taxon>
        <taxon>Desulfovibrionales</taxon>
        <taxon>Desulfovibrionaceae</taxon>
    </lineage>
</organism>
<protein>
    <submittedName>
        <fullName evidence="2">Uncharacterized protein</fullName>
    </submittedName>
</protein>
<evidence type="ECO:0000313" key="2">
    <source>
        <dbReference type="EMBL" id="TDT91866.1"/>
    </source>
</evidence>
<dbReference type="Proteomes" id="UP000295506">
    <property type="component" value="Unassembled WGS sequence"/>
</dbReference>
<gene>
    <name evidence="1" type="ORF">AWY79_07005</name>
    <name evidence="2" type="ORF">EDC59_101269</name>
</gene>
<evidence type="ECO:0000313" key="1">
    <source>
        <dbReference type="EMBL" id="AMK10873.1"/>
    </source>
</evidence>
<dbReference type="EMBL" id="SOBK01000001">
    <property type="protein sequence ID" value="TDT91866.1"/>
    <property type="molecule type" value="Genomic_DNA"/>
</dbReference>
<reference evidence="2 4" key="2">
    <citation type="submission" date="2019-03" db="EMBL/GenBank/DDBJ databases">
        <title>Genomic Encyclopedia of Type Strains, Phase IV (KMG-IV): sequencing the most valuable type-strain genomes for metagenomic binning, comparative biology and taxonomic classification.</title>
        <authorList>
            <person name="Goeker M."/>
        </authorList>
    </citation>
    <scope>NUCLEOTIDE SEQUENCE [LARGE SCALE GENOMIC DNA]</scope>
    <source>
        <strain evidence="2 4">DSM 101483</strain>
    </source>
</reference>
<evidence type="ECO:0000313" key="3">
    <source>
        <dbReference type="Proteomes" id="UP000055611"/>
    </source>
</evidence>
<keyword evidence="3" id="KW-1185">Reference proteome</keyword>
<evidence type="ECO:0000313" key="4">
    <source>
        <dbReference type="Proteomes" id="UP000295506"/>
    </source>
</evidence>
<name>A0A126QLD2_9BACT</name>
<dbReference type="KEGG" id="dej:AWY79_07005"/>
<dbReference type="EMBL" id="CP014206">
    <property type="protein sequence ID" value="AMK10873.1"/>
    <property type="molecule type" value="Genomic_DNA"/>
</dbReference>
<reference evidence="1 3" key="1">
    <citation type="journal article" date="2016" name="Front. Microbiol.">
        <title>Genome Sequence of the Piezophilic, Mesophilic Sulfate-Reducing Bacterium Desulfovibrio indicus J2T.</title>
        <authorList>
            <person name="Cao J."/>
            <person name="Maignien L."/>
            <person name="Shao Z."/>
            <person name="Alain K."/>
            <person name="Jebbar M."/>
        </authorList>
    </citation>
    <scope>NUCLEOTIDE SEQUENCE [LARGE SCALE GENOMIC DNA]</scope>
    <source>
        <strain evidence="1 3">J2</strain>
    </source>
</reference>
<dbReference type="AlphaFoldDB" id="A0A126QLD2"/>